<reference evidence="3 4" key="1">
    <citation type="submission" date="2019-12" db="EMBL/GenBank/DDBJ databases">
        <title>The draft genomic sequence of strain Chitinophaga oryziterrae JCM 16595.</title>
        <authorList>
            <person name="Zhang X."/>
        </authorList>
    </citation>
    <scope>NUCLEOTIDE SEQUENCE [LARGE SCALE GENOMIC DNA]</scope>
    <source>
        <strain evidence="3 4">JCM 16595</strain>
    </source>
</reference>
<dbReference type="OrthoDB" id="1235043at2"/>
<sequence length="918" mass="103728">MNIVLQLTYDPQSSQDIAGTFIRGNTPSQWFREIDNWNIPLNGLTCLIIPAHSGSITPAGLFVVFKSIVPDASVLSHPYAAIGNKLFIPVHASLHPVLSNDELNDLLIWEWQVFHPGIGFVGFNKEDQLEPVSLLSFAEQLTTSWDHAHPGLPPMAKLHEISVDNPEENKLLDQLQEGIDIQPLSEIPGVIKPPTGFMAFLDVVAKMCMLPVWLILKIFSLFPGNPIITVSNNRIQSFMDWMEGEREHDGGGSGSAPTRDNLEKSRNRELERLLKLFDEDMDEALRYAIPLASKYASRGSATPSGSLGSRDTSFNVNRLGGGERADGWNVDNYAASLAAKYHKTALQAEEKRDFKKAAYIYANLLGDFQAAARVLEQGQYYREAAILYREHLHKPLEAAQCLEKGGLLLEAIEIYKELEQYEKTGDLFLLLAQPEKAAQYFRKSTDVALSQKDYQKAATILDKKLHLREEACTTLLDGWSAGYNQEECLTMYFQMIMRTEEDQLPEYLLEIYEHHTPVSMQGNFLSVLTEVNKATTNPAAKETARELAYKIISQDAMTGNTEKMHLLKHFLPEDEQLVTDYNLYKNRKETVSVTDKKGNQIKIQLHENVEWMGSATYYNQMLIFGQDKSALYLVRVNVNGYQEHYSWTFYSSHEDDEDEGNASIVYPFFSPDLNSNNDIVLSLRTLDTIFSVENKDLPANRHFNEELHICVNKQLEQNVLCFAFSINEAVTRLVTITASDKNRLNINHYTEDLGMGSSECTLSNGEVLVPQYLHFMQQMICKDIFYFHMNKCVYSVDYLGHCEELPLDADIFSLTDTPGKKIIARTKKGSILISIERDMKIIGDFFAEHILCVAKAYIPGDLFVIASEYDAQVYNIKNAPILINNIRSTGPIKEILSTGEKNQCVILDNKGVMTIHAI</sequence>
<evidence type="ECO:0000313" key="3">
    <source>
        <dbReference type="EMBL" id="MVT41713.1"/>
    </source>
</evidence>
<dbReference type="RefSeq" id="WP_157300341.1">
    <property type="nucleotide sequence ID" value="NZ_BAAAZB010000006.1"/>
</dbReference>
<dbReference type="Proteomes" id="UP000468388">
    <property type="component" value="Unassembled WGS sequence"/>
</dbReference>
<dbReference type="AlphaFoldDB" id="A0A6N8J9B4"/>
<evidence type="ECO:0000256" key="1">
    <source>
        <dbReference type="SAM" id="MobiDB-lite"/>
    </source>
</evidence>
<comment type="caution">
    <text evidence="3">The sequence shown here is derived from an EMBL/GenBank/DDBJ whole genome shotgun (WGS) entry which is preliminary data.</text>
</comment>
<dbReference type="EMBL" id="WRXO01000003">
    <property type="protein sequence ID" value="MVT41713.1"/>
    <property type="molecule type" value="Genomic_DNA"/>
</dbReference>
<evidence type="ECO:0000313" key="4">
    <source>
        <dbReference type="Proteomes" id="UP000468388"/>
    </source>
</evidence>
<dbReference type="InterPro" id="IPR045551">
    <property type="entry name" value="bpX3"/>
</dbReference>
<feature type="domain" description="MoxR-vWA-beta-propeller ternary system" evidence="2">
    <location>
        <begin position="5"/>
        <end position="175"/>
    </location>
</feature>
<accession>A0A6N8J9B4</accession>
<name>A0A6N8J9B4_9BACT</name>
<evidence type="ECO:0000259" key="2">
    <source>
        <dbReference type="Pfam" id="PF19919"/>
    </source>
</evidence>
<dbReference type="Pfam" id="PF19919">
    <property type="entry name" value="bpX3"/>
    <property type="match status" value="1"/>
</dbReference>
<organism evidence="3 4">
    <name type="scientific">Chitinophaga oryziterrae</name>
    <dbReference type="NCBI Taxonomy" id="1031224"/>
    <lineage>
        <taxon>Bacteria</taxon>
        <taxon>Pseudomonadati</taxon>
        <taxon>Bacteroidota</taxon>
        <taxon>Chitinophagia</taxon>
        <taxon>Chitinophagales</taxon>
        <taxon>Chitinophagaceae</taxon>
        <taxon>Chitinophaga</taxon>
    </lineage>
</organism>
<dbReference type="Gene3D" id="1.25.40.10">
    <property type="entry name" value="Tetratricopeptide repeat domain"/>
    <property type="match status" value="1"/>
</dbReference>
<keyword evidence="4" id="KW-1185">Reference proteome</keyword>
<feature type="region of interest" description="Disordered" evidence="1">
    <location>
        <begin position="244"/>
        <end position="264"/>
    </location>
</feature>
<proteinExistence type="predicted"/>
<dbReference type="InterPro" id="IPR011990">
    <property type="entry name" value="TPR-like_helical_dom_sf"/>
</dbReference>
<gene>
    <name evidence="3" type="ORF">GO495_14080</name>
</gene>
<protein>
    <recommendedName>
        <fullName evidence="2">MoxR-vWA-beta-propeller ternary system domain-containing protein</fullName>
    </recommendedName>
</protein>